<dbReference type="InterPro" id="IPR002068">
    <property type="entry name" value="A-crystallin/Hsp20_dom"/>
</dbReference>
<accession>A0ABT1RZF4</accession>
<dbReference type="Proteomes" id="UP001524473">
    <property type="component" value="Unassembled WGS sequence"/>
</dbReference>
<protein>
    <submittedName>
        <fullName evidence="4">Hsp20/alpha crystallin family protein</fullName>
    </submittedName>
</protein>
<evidence type="ECO:0000259" key="3">
    <source>
        <dbReference type="PROSITE" id="PS01031"/>
    </source>
</evidence>
<evidence type="ECO:0000256" key="2">
    <source>
        <dbReference type="RuleBase" id="RU003616"/>
    </source>
</evidence>
<dbReference type="EMBL" id="JANFZH010000018">
    <property type="protein sequence ID" value="MCQ4840069.1"/>
    <property type="molecule type" value="Genomic_DNA"/>
</dbReference>
<comment type="similarity">
    <text evidence="1 2">Belongs to the small heat shock protein (HSP20) family.</text>
</comment>
<proteinExistence type="inferred from homology"/>
<dbReference type="InterPro" id="IPR008978">
    <property type="entry name" value="HSP20-like_chaperone"/>
</dbReference>
<dbReference type="Gene3D" id="2.60.40.790">
    <property type="match status" value="1"/>
</dbReference>
<evidence type="ECO:0000313" key="5">
    <source>
        <dbReference type="Proteomes" id="UP001524473"/>
    </source>
</evidence>
<dbReference type="PANTHER" id="PTHR11527">
    <property type="entry name" value="HEAT-SHOCK PROTEIN 20 FAMILY MEMBER"/>
    <property type="match status" value="1"/>
</dbReference>
<reference evidence="4 5" key="1">
    <citation type="submission" date="2022-06" db="EMBL/GenBank/DDBJ databases">
        <title>Isolation of gut microbiota from human fecal samples.</title>
        <authorList>
            <person name="Pamer E.G."/>
            <person name="Barat B."/>
            <person name="Waligurski E."/>
            <person name="Medina S."/>
            <person name="Paddock L."/>
            <person name="Mostad J."/>
        </authorList>
    </citation>
    <scope>NUCLEOTIDE SEQUENCE [LARGE SCALE GENOMIC DNA]</scope>
    <source>
        <strain evidence="4 5">DFI.9.73</strain>
    </source>
</reference>
<dbReference type="CDD" id="cd06471">
    <property type="entry name" value="ACD_LpsHSP_like"/>
    <property type="match status" value="1"/>
</dbReference>
<comment type="caution">
    <text evidence="4">The sequence shown here is derived from an EMBL/GenBank/DDBJ whole genome shotgun (WGS) entry which is preliminary data.</text>
</comment>
<dbReference type="RefSeq" id="WP_066866962.1">
    <property type="nucleotide sequence ID" value="NZ_CABKVV010000014.1"/>
</dbReference>
<evidence type="ECO:0000313" key="4">
    <source>
        <dbReference type="EMBL" id="MCQ4840069.1"/>
    </source>
</evidence>
<dbReference type="Pfam" id="PF00011">
    <property type="entry name" value="HSP20"/>
    <property type="match status" value="1"/>
</dbReference>
<gene>
    <name evidence="4" type="ORF">NE695_09090</name>
</gene>
<dbReference type="GeneID" id="90533669"/>
<dbReference type="InterPro" id="IPR031107">
    <property type="entry name" value="Small_HSP"/>
</dbReference>
<keyword evidence="5" id="KW-1185">Reference proteome</keyword>
<name>A0ABT1RZF4_9FIRM</name>
<dbReference type="SUPFAM" id="SSF49764">
    <property type="entry name" value="HSP20-like chaperones"/>
    <property type="match status" value="1"/>
</dbReference>
<evidence type="ECO:0000256" key="1">
    <source>
        <dbReference type="PROSITE-ProRule" id="PRU00285"/>
    </source>
</evidence>
<sequence length="144" mass="16715">MFELTPFDHRDRLSFYHPFRDLDKLEEAFFGNNFSGGFRTDIKDSGDTYLLEAELPGFQKDDIAIDIKGDYLTITAEHSSETEEKREKDNYVRRERSYGSFSRGFDISNVKADDISASYENGVLKLIMPKKENGLPNSRRLEIR</sequence>
<organism evidence="4 5">
    <name type="scientific">Neglectibacter timonensis</name>
    <dbReference type="NCBI Taxonomy" id="1776382"/>
    <lineage>
        <taxon>Bacteria</taxon>
        <taxon>Bacillati</taxon>
        <taxon>Bacillota</taxon>
        <taxon>Clostridia</taxon>
        <taxon>Eubacteriales</taxon>
        <taxon>Oscillospiraceae</taxon>
        <taxon>Neglectibacter</taxon>
    </lineage>
</organism>
<feature type="domain" description="SHSP" evidence="3">
    <location>
        <begin position="29"/>
        <end position="144"/>
    </location>
</feature>
<dbReference type="PROSITE" id="PS01031">
    <property type="entry name" value="SHSP"/>
    <property type="match status" value="1"/>
</dbReference>